<accession>A0ACD3SSL4</accession>
<comment type="caution">
    <text evidence="1">The sequence shown here is derived from an EMBL/GenBank/DDBJ whole genome shotgun (WGS) entry which is preliminary data.</text>
</comment>
<organism evidence="1 2">
    <name type="scientific">Imbroritus primus</name>
    <dbReference type="NCBI Taxonomy" id="3058603"/>
    <lineage>
        <taxon>Bacteria</taxon>
        <taxon>Pseudomonadati</taxon>
        <taxon>Pseudomonadota</taxon>
        <taxon>Betaproteobacteria</taxon>
        <taxon>Burkholderiales</taxon>
        <taxon>Burkholderiaceae</taxon>
        <taxon>Imbroritus</taxon>
    </lineage>
</organism>
<keyword evidence="2" id="KW-1185">Reference proteome</keyword>
<dbReference type="EMBL" id="AKCV02000011">
    <property type="protein sequence ID" value="TMS59167.1"/>
    <property type="molecule type" value="Genomic_DNA"/>
</dbReference>
<evidence type="ECO:0000313" key="2">
    <source>
        <dbReference type="Proteomes" id="UP000004277"/>
    </source>
</evidence>
<evidence type="ECO:0000313" key="1">
    <source>
        <dbReference type="EMBL" id="TMS59167.1"/>
    </source>
</evidence>
<dbReference type="Proteomes" id="UP000004277">
    <property type="component" value="Unassembled WGS sequence"/>
</dbReference>
<name>A0ACD3SSL4_9BURK</name>
<proteinExistence type="predicted"/>
<protein>
    <submittedName>
        <fullName evidence="1">YeeE/YedE family protein</fullName>
    </submittedName>
</protein>
<sequence length="146" mass="14985">MTLDWLNFTPWTALAGGLLIGLAAALFLLVNGRIAGISGILGGLLRAPAGDRRWRVAFLLGLLAAPFAWRLFAAMPEAVIEAGPLQLIVAGLLVGYGTQLGSGCTSGHGVCGVSRASPRSLAATLLFMAAGFVTVYVVRHVLGGAV</sequence>
<reference evidence="1" key="1">
    <citation type="submission" date="2019-05" db="EMBL/GenBank/DDBJ databases">
        <title>Revised genome assembly of Burkholderiaceae (previously Ralstonia) sp. PBA.</title>
        <authorList>
            <person name="Gan H.M."/>
        </authorList>
    </citation>
    <scope>NUCLEOTIDE SEQUENCE</scope>
    <source>
        <strain evidence="1">PBA</strain>
    </source>
</reference>
<gene>
    <name evidence="1" type="ORF">MW7_003030</name>
</gene>